<feature type="compositionally biased region" description="Polar residues" evidence="1">
    <location>
        <begin position="43"/>
        <end position="52"/>
    </location>
</feature>
<evidence type="ECO:0000313" key="3">
    <source>
        <dbReference type="Proteomes" id="UP000601223"/>
    </source>
</evidence>
<dbReference type="Proteomes" id="UP000601223">
    <property type="component" value="Unassembled WGS sequence"/>
</dbReference>
<comment type="caution">
    <text evidence="2">The sequence shown here is derived from an EMBL/GenBank/DDBJ whole genome shotgun (WGS) entry which is preliminary data.</text>
</comment>
<name>A0A8J3JIP6_9ACTN</name>
<evidence type="ECO:0000313" key="2">
    <source>
        <dbReference type="EMBL" id="GIF81376.1"/>
    </source>
</evidence>
<reference evidence="2 3" key="1">
    <citation type="submission" date="2021-01" db="EMBL/GenBank/DDBJ databases">
        <title>Whole genome shotgun sequence of Catellatospora bangladeshensis NBRC 107357.</title>
        <authorList>
            <person name="Komaki H."/>
            <person name="Tamura T."/>
        </authorList>
    </citation>
    <scope>NUCLEOTIDE SEQUENCE [LARGE SCALE GENOMIC DNA]</scope>
    <source>
        <strain evidence="2 3">NBRC 107357</strain>
    </source>
</reference>
<dbReference type="RefSeq" id="WP_203745713.1">
    <property type="nucleotide sequence ID" value="NZ_BONF01000012.1"/>
</dbReference>
<evidence type="ECO:0000256" key="1">
    <source>
        <dbReference type="SAM" id="MobiDB-lite"/>
    </source>
</evidence>
<protein>
    <submittedName>
        <fullName evidence="2">Uncharacterized protein</fullName>
    </submittedName>
</protein>
<proteinExistence type="predicted"/>
<feature type="compositionally biased region" description="Basic and acidic residues" evidence="1">
    <location>
        <begin position="54"/>
        <end position="65"/>
    </location>
</feature>
<organism evidence="2 3">
    <name type="scientific">Catellatospora bangladeshensis</name>
    <dbReference type="NCBI Taxonomy" id="310355"/>
    <lineage>
        <taxon>Bacteria</taxon>
        <taxon>Bacillati</taxon>
        <taxon>Actinomycetota</taxon>
        <taxon>Actinomycetes</taxon>
        <taxon>Micromonosporales</taxon>
        <taxon>Micromonosporaceae</taxon>
        <taxon>Catellatospora</taxon>
    </lineage>
</organism>
<accession>A0A8J3JIP6</accession>
<keyword evidence="3" id="KW-1185">Reference proteome</keyword>
<dbReference type="AlphaFoldDB" id="A0A8J3JIP6"/>
<sequence length="174" mass="18586">MLSRIPLRPRTVVALGLAAVVAIIVAFGKLLGGPADPIGFGAQPQSAPSQVDPTHGDDGVVEHDPSPSPVVPTNDAQAMSVANKFAQQWIKHDRSATAWLDALRPHSTDTLVGELEGVDPDGVPADRVTGEARMEAFAATYVEVVIPIDAGLLRLRMVTERGRWLVDGIDWERV</sequence>
<feature type="region of interest" description="Disordered" evidence="1">
    <location>
        <begin position="41"/>
        <end position="72"/>
    </location>
</feature>
<dbReference type="EMBL" id="BONF01000012">
    <property type="protein sequence ID" value="GIF81376.1"/>
    <property type="molecule type" value="Genomic_DNA"/>
</dbReference>
<gene>
    <name evidence="2" type="ORF">Cba03nite_27250</name>
</gene>